<name>A0ACC0HI75_9ERIC</name>
<organism evidence="1 2">
    <name type="scientific">Camellia lanceoleosa</name>
    <dbReference type="NCBI Taxonomy" id="1840588"/>
    <lineage>
        <taxon>Eukaryota</taxon>
        <taxon>Viridiplantae</taxon>
        <taxon>Streptophyta</taxon>
        <taxon>Embryophyta</taxon>
        <taxon>Tracheophyta</taxon>
        <taxon>Spermatophyta</taxon>
        <taxon>Magnoliopsida</taxon>
        <taxon>eudicotyledons</taxon>
        <taxon>Gunneridae</taxon>
        <taxon>Pentapetalae</taxon>
        <taxon>asterids</taxon>
        <taxon>Ericales</taxon>
        <taxon>Theaceae</taxon>
        <taxon>Camellia</taxon>
    </lineage>
</organism>
<evidence type="ECO:0000313" key="2">
    <source>
        <dbReference type="Proteomes" id="UP001060215"/>
    </source>
</evidence>
<gene>
    <name evidence="1" type="ORF">LOK49_LG06G03482</name>
</gene>
<sequence>MGCVSSTLLNHDDDFSQIGSSSLGHHIVSLTSTTYGLLSLDPPPPSSDSHTTPPPRFTLGSLFPSPLSEPRSLRFEPPEVINSWELMVGLDPIITDFDSLLPKHHPGPFPHSKITTTKKTQSLTFLFSSTNQEFKPLNDQVRDRRLSTR</sequence>
<accession>A0ACC0HI75</accession>
<protein>
    <submittedName>
        <fullName evidence="1">Uncharacterized protein</fullName>
    </submittedName>
</protein>
<comment type="caution">
    <text evidence="1">The sequence shown here is derived from an EMBL/GenBank/DDBJ whole genome shotgun (WGS) entry which is preliminary data.</text>
</comment>
<dbReference type="Proteomes" id="UP001060215">
    <property type="component" value="Chromosome 5"/>
</dbReference>
<evidence type="ECO:0000313" key="1">
    <source>
        <dbReference type="EMBL" id="KAI8012429.1"/>
    </source>
</evidence>
<proteinExistence type="predicted"/>
<reference evidence="1 2" key="1">
    <citation type="journal article" date="2022" name="Plant J.">
        <title>Chromosome-level genome of Camellia lanceoleosa provides a valuable resource for understanding genome evolution and self-incompatibility.</title>
        <authorList>
            <person name="Gong W."/>
            <person name="Xiao S."/>
            <person name="Wang L."/>
            <person name="Liao Z."/>
            <person name="Chang Y."/>
            <person name="Mo W."/>
            <person name="Hu G."/>
            <person name="Li W."/>
            <person name="Zhao G."/>
            <person name="Zhu H."/>
            <person name="Hu X."/>
            <person name="Ji K."/>
            <person name="Xiang X."/>
            <person name="Song Q."/>
            <person name="Yuan D."/>
            <person name="Jin S."/>
            <person name="Zhang L."/>
        </authorList>
    </citation>
    <scope>NUCLEOTIDE SEQUENCE [LARGE SCALE GENOMIC DNA]</scope>
    <source>
        <strain evidence="1">SQ_2022a</strain>
    </source>
</reference>
<dbReference type="EMBL" id="CM045762">
    <property type="protein sequence ID" value="KAI8012429.1"/>
    <property type="molecule type" value="Genomic_DNA"/>
</dbReference>
<keyword evidence="2" id="KW-1185">Reference proteome</keyword>